<dbReference type="CDD" id="cd00009">
    <property type="entry name" value="AAA"/>
    <property type="match status" value="1"/>
</dbReference>
<dbReference type="InterPro" id="IPR025944">
    <property type="entry name" value="Sigma_54_int_dom_CS"/>
</dbReference>
<dbReference type="GO" id="GO:0005524">
    <property type="term" value="F:ATP binding"/>
    <property type="evidence" value="ECO:0007669"/>
    <property type="project" value="UniProtKB-KW"/>
</dbReference>
<dbReference type="InterPro" id="IPR002197">
    <property type="entry name" value="HTH_Fis"/>
</dbReference>
<dbReference type="SUPFAM" id="SSF46689">
    <property type="entry name" value="Homeodomain-like"/>
    <property type="match status" value="1"/>
</dbReference>
<keyword evidence="5" id="KW-0010">Activator</keyword>
<feature type="domain" description="PAC" evidence="10">
    <location>
        <begin position="244"/>
        <end position="296"/>
    </location>
</feature>
<dbReference type="GO" id="GO:0006355">
    <property type="term" value="P:regulation of DNA-templated transcription"/>
    <property type="evidence" value="ECO:0007669"/>
    <property type="project" value="InterPro"/>
</dbReference>
<dbReference type="EMBL" id="CP076133">
    <property type="protein sequence ID" value="QWG05321.1"/>
    <property type="molecule type" value="Genomic_DNA"/>
</dbReference>
<evidence type="ECO:0000256" key="1">
    <source>
        <dbReference type="ARBA" id="ARBA00022741"/>
    </source>
</evidence>
<feature type="domain" description="Sigma-54 factor interaction" evidence="8">
    <location>
        <begin position="344"/>
        <end position="565"/>
    </location>
</feature>
<dbReference type="InterPro" id="IPR001610">
    <property type="entry name" value="PAC"/>
</dbReference>
<dbReference type="PROSITE" id="PS50045">
    <property type="entry name" value="SIGMA54_INTERACT_4"/>
    <property type="match status" value="1"/>
</dbReference>
<dbReference type="PROSITE" id="PS50113">
    <property type="entry name" value="PAC"/>
    <property type="match status" value="1"/>
</dbReference>
<evidence type="ECO:0000259" key="8">
    <source>
        <dbReference type="PROSITE" id="PS50045"/>
    </source>
</evidence>
<feature type="domain" description="PAS" evidence="9">
    <location>
        <begin position="165"/>
        <end position="217"/>
    </location>
</feature>
<dbReference type="SUPFAM" id="SSF52540">
    <property type="entry name" value="P-loop containing nucleoside triphosphate hydrolases"/>
    <property type="match status" value="1"/>
</dbReference>
<dbReference type="Pfam" id="PF13426">
    <property type="entry name" value="PAS_9"/>
    <property type="match status" value="1"/>
</dbReference>
<dbReference type="SUPFAM" id="SSF55785">
    <property type="entry name" value="PYP-like sensor domain (PAS domain)"/>
    <property type="match status" value="2"/>
</dbReference>
<accession>A0AAX1NET1</accession>
<sequence length="639" mass="72667">MPQKVVWDQKWSEVALNSAMDIIFWVNEDGYIDKCNDSFLEICGYKNEELGKVSILDIDENLSKRDWKRIWSDLKTNNTISHETTIINKKNEYLDVEMSFTGVSIGTGIICFITCHDITEIVQLRQQLDEALKVIDEINVKTGNDNVSEDSSLEKKALLEQLQKLQKHHESILQSAGEGIYGLDTMGRTTFANEAAVKLVGYSLEEMIDVSQHDLIHHTKPDGSHYPRHTCNIYASFKDGKVHHSDDEVFWRKDGSSFPVEYVSTPLYDNNDKLIGAVVTFKDITHRKETERALKQTNDDLKMALQEVEELKSKLEEENEYLQNEINLNNKFEELISTSKVFKENVFTKIDQVANTNATVLVLGESGTGKELIARAIHNHSDRKNKPLIKVNCTALPANLIESELFGHEKGAFTGAISRKAGRFEMADGGTLFLDEFGEISLDLQVKLLRVLQEGEIERIGGTETIKIDVRIIAATNVNLEKAVKDKKFREDLYYRVNVFPIHVPPLNARKDDIPLLVNHFLKRFNNQFSKNIDNISVGAMKKLTTYNWPGNVRELQNVIERAVIISNGKRLDIKGLKDSKTIEDDGILTLSENEKKHILKVLKMTNWRISGDKGAARILDINRTTLEARMKKLGIKRP</sequence>
<dbReference type="InterPro" id="IPR009057">
    <property type="entry name" value="Homeodomain-like_sf"/>
</dbReference>
<dbReference type="CDD" id="cd00130">
    <property type="entry name" value="PAS"/>
    <property type="match status" value="2"/>
</dbReference>
<dbReference type="AlphaFoldDB" id="A0AAX1NET1"/>
<evidence type="ECO:0000256" key="5">
    <source>
        <dbReference type="ARBA" id="ARBA00023159"/>
    </source>
</evidence>
<dbReference type="PANTHER" id="PTHR32071">
    <property type="entry name" value="TRANSCRIPTIONAL REGULATORY PROTEIN"/>
    <property type="match status" value="1"/>
</dbReference>
<evidence type="ECO:0000259" key="10">
    <source>
        <dbReference type="PROSITE" id="PS50113"/>
    </source>
</evidence>
<dbReference type="InterPro" id="IPR000700">
    <property type="entry name" value="PAS-assoc_C"/>
</dbReference>
<dbReference type="InterPro" id="IPR025662">
    <property type="entry name" value="Sigma_54_int_dom_ATP-bd_1"/>
</dbReference>
<dbReference type="Pfam" id="PF00989">
    <property type="entry name" value="PAS"/>
    <property type="match status" value="1"/>
</dbReference>
<dbReference type="InterPro" id="IPR003593">
    <property type="entry name" value="AAA+_ATPase"/>
</dbReference>
<dbReference type="PANTHER" id="PTHR32071:SF57">
    <property type="entry name" value="C4-DICARBOXYLATE TRANSPORT TRANSCRIPTIONAL REGULATORY PROTEIN DCTD"/>
    <property type="match status" value="1"/>
</dbReference>
<evidence type="ECO:0000256" key="7">
    <source>
        <dbReference type="SAM" id="Coils"/>
    </source>
</evidence>
<proteinExistence type="predicted"/>
<dbReference type="Gene3D" id="3.40.50.300">
    <property type="entry name" value="P-loop containing nucleotide triphosphate hydrolases"/>
    <property type="match status" value="1"/>
</dbReference>
<keyword evidence="3" id="KW-0805">Transcription regulation</keyword>
<dbReference type="Gene3D" id="3.30.450.20">
    <property type="entry name" value="PAS domain"/>
    <property type="match status" value="2"/>
</dbReference>
<dbReference type="SMART" id="SM00086">
    <property type="entry name" value="PAC"/>
    <property type="match status" value="2"/>
</dbReference>
<organism evidence="11 12">
    <name type="scientific">Flammeovirga yaeyamensis</name>
    <dbReference type="NCBI Taxonomy" id="367791"/>
    <lineage>
        <taxon>Bacteria</taxon>
        <taxon>Pseudomonadati</taxon>
        <taxon>Bacteroidota</taxon>
        <taxon>Cytophagia</taxon>
        <taxon>Cytophagales</taxon>
        <taxon>Flammeovirgaceae</taxon>
        <taxon>Flammeovirga</taxon>
    </lineage>
</organism>
<dbReference type="GO" id="GO:0043565">
    <property type="term" value="F:sequence-specific DNA binding"/>
    <property type="evidence" value="ECO:0007669"/>
    <property type="project" value="InterPro"/>
</dbReference>
<keyword evidence="12" id="KW-1185">Reference proteome</keyword>
<keyword evidence="6" id="KW-0804">Transcription</keyword>
<dbReference type="InterPro" id="IPR058031">
    <property type="entry name" value="AAA_lid_NorR"/>
</dbReference>
<keyword evidence="4" id="KW-0238">DNA-binding</keyword>
<evidence type="ECO:0000256" key="4">
    <source>
        <dbReference type="ARBA" id="ARBA00023125"/>
    </source>
</evidence>
<protein>
    <submittedName>
        <fullName evidence="11">Sigma 54-interacting transcriptional regulator</fullName>
    </submittedName>
</protein>
<keyword evidence="2" id="KW-0067">ATP-binding</keyword>
<feature type="domain" description="PAS" evidence="9">
    <location>
        <begin position="8"/>
        <end position="50"/>
    </location>
</feature>
<dbReference type="InterPro" id="IPR002078">
    <property type="entry name" value="Sigma_54_int"/>
</dbReference>
<evidence type="ECO:0000313" key="11">
    <source>
        <dbReference type="EMBL" id="QWG05321.1"/>
    </source>
</evidence>
<evidence type="ECO:0000313" key="12">
    <source>
        <dbReference type="Proteomes" id="UP000678679"/>
    </source>
</evidence>
<dbReference type="FunFam" id="1.10.8.60:FF:000014">
    <property type="entry name" value="DNA-binding transcriptional regulator NtrC"/>
    <property type="match status" value="1"/>
</dbReference>
<dbReference type="InterPro" id="IPR035965">
    <property type="entry name" value="PAS-like_dom_sf"/>
</dbReference>
<dbReference type="KEGG" id="fya:KMW28_23145"/>
<keyword evidence="1" id="KW-0547">Nucleotide-binding</keyword>
<gene>
    <name evidence="11" type="ORF">KMW28_23145</name>
</gene>
<dbReference type="Gene3D" id="1.10.10.60">
    <property type="entry name" value="Homeodomain-like"/>
    <property type="match status" value="1"/>
</dbReference>
<reference evidence="11 12" key="1">
    <citation type="submission" date="2021-05" db="EMBL/GenBank/DDBJ databases">
        <title>Comparative genomic studies on the polysaccharide-degrading batcterial strains of the Flammeovirga genus.</title>
        <authorList>
            <person name="Zewei F."/>
            <person name="Zheng Z."/>
            <person name="Yu L."/>
            <person name="Ruyue G."/>
            <person name="Yanhong M."/>
            <person name="Yuanyuan C."/>
            <person name="Jingyan G."/>
            <person name="Wenjun H."/>
        </authorList>
    </citation>
    <scope>NUCLEOTIDE SEQUENCE [LARGE SCALE GENOMIC DNA]</scope>
    <source>
        <strain evidence="11 12">NBRC:100898</strain>
    </source>
</reference>
<dbReference type="InterPro" id="IPR013767">
    <property type="entry name" value="PAS_fold"/>
</dbReference>
<dbReference type="SMART" id="SM00091">
    <property type="entry name" value="PAS"/>
    <property type="match status" value="2"/>
</dbReference>
<dbReference type="FunFam" id="3.40.50.300:FF:000006">
    <property type="entry name" value="DNA-binding transcriptional regulator NtrC"/>
    <property type="match status" value="1"/>
</dbReference>
<dbReference type="InterPro" id="IPR000014">
    <property type="entry name" value="PAS"/>
</dbReference>
<dbReference type="SMART" id="SM00382">
    <property type="entry name" value="AAA"/>
    <property type="match status" value="1"/>
</dbReference>
<dbReference type="NCBIfam" id="TIGR00229">
    <property type="entry name" value="sensory_box"/>
    <property type="match status" value="2"/>
</dbReference>
<evidence type="ECO:0000256" key="6">
    <source>
        <dbReference type="ARBA" id="ARBA00023163"/>
    </source>
</evidence>
<dbReference type="Pfam" id="PF02954">
    <property type="entry name" value="HTH_8"/>
    <property type="match status" value="1"/>
</dbReference>
<dbReference type="RefSeq" id="WP_205958102.1">
    <property type="nucleotide sequence ID" value="NZ_CP076133.1"/>
</dbReference>
<dbReference type="Proteomes" id="UP000678679">
    <property type="component" value="Chromosome 2"/>
</dbReference>
<dbReference type="PROSITE" id="PS00675">
    <property type="entry name" value="SIGMA54_INTERACT_1"/>
    <property type="match status" value="1"/>
</dbReference>
<evidence type="ECO:0000259" key="9">
    <source>
        <dbReference type="PROSITE" id="PS50112"/>
    </source>
</evidence>
<dbReference type="PROSITE" id="PS00688">
    <property type="entry name" value="SIGMA54_INTERACT_3"/>
    <property type="match status" value="1"/>
</dbReference>
<dbReference type="Pfam" id="PF25601">
    <property type="entry name" value="AAA_lid_14"/>
    <property type="match status" value="1"/>
</dbReference>
<name>A0AAX1NET1_9BACT</name>
<keyword evidence="7" id="KW-0175">Coiled coil</keyword>
<dbReference type="Pfam" id="PF00158">
    <property type="entry name" value="Sigma54_activat"/>
    <property type="match status" value="1"/>
</dbReference>
<feature type="coiled-coil region" evidence="7">
    <location>
        <begin position="121"/>
        <end position="175"/>
    </location>
</feature>
<evidence type="ECO:0000256" key="2">
    <source>
        <dbReference type="ARBA" id="ARBA00022840"/>
    </source>
</evidence>
<feature type="coiled-coil region" evidence="7">
    <location>
        <begin position="287"/>
        <end position="328"/>
    </location>
</feature>
<dbReference type="PROSITE" id="PS50112">
    <property type="entry name" value="PAS"/>
    <property type="match status" value="2"/>
</dbReference>
<dbReference type="Gene3D" id="1.10.8.60">
    <property type="match status" value="1"/>
</dbReference>
<dbReference type="InterPro" id="IPR027417">
    <property type="entry name" value="P-loop_NTPase"/>
</dbReference>
<evidence type="ECO:0000256" key="3">
    <source>
        <dbReference type="ARBA" id="ARBA00023015"/>
    </source>
</evidence>